<gene>
    <name evidence="3" type="ORF">Rmf_38110</name>
</gene>
<keyword evidence="4" id="KW-1185">Reference proteome</keyword>
<keyword evidence="1" id="KW-1133">Transmembrane helix</keyword>
<evidence type="ECO:0000313" key="3">
    <source>
        <dbReference type="EMBL" id="BDG73882.1"/>
    </source>
</evidence>
<proteinExistence type="predicted"/>
<keyword evidence="1" id="KW-0472">Membrane</keyword>
<evidence type="ECO:0000259" key="2">
    <source>
        <dbReference type="Pfam" id="PF02698"/>
    </source>
</evidence>
<keyword evidence="1" id="KW-0812">Transmembrane</keyword>
<evidence type="ECO:0000256" key="1">
    <source>
        <dbReference type="SAM" id="Phobius"/>
    </source>
</evidence>
<dbReference type="Pfam" id="PF02698">
    <property type="entry name" value="DUF218"/>
    <property type="match status" value="1"/>
</dbReference>
<feature type="domain" description="DUF218" evidence="2">
    <location>
        <begin position="82"/>
        <end position="249"/>
    </location>
</feature>
<evidence type="ECO:0000313" key="4">
    <source>
        <dbReference type="Proteomes" id="UP000831327"/>
    </source>
</evidence>
<dbReference type="Gene3D" id="3.40.50.620">
    <property type="entry name" value="HUPs"/>
    <property type="match status" value="1"/>
</dbReference>
<accession>A0ABM7Y797</accession>
<protein>
    <recommendedName>
        <fullName evidence="2">DUF218 domain-containing protein</fullName>
    </recommendedName>
</protein>
<name>A0ABM7Y797_9PROT</name>
<dbReference type="EMBL" id="AP025637">
    <property type="protein sequence ID" value="BDG73882.1"/>
    <property type="molecule type" value="Genomic_DNA"/>
</dbReference>
<dbReference type="InterPro" id="IPR014729">
    <property type="entry name" value="Rossmann-like_a/b/a_fold"/>
</dbReference>
<dbReference type="PANTHER" id="PTHR30336">
    <property type="entry name" value="INNER MEMBRANE PROTEIN, PROBABLE PERMEASE"/>
    <property type="match status" value="1"/>
</dbReference>
<dbReference type="InterPro" id="IPR003848">
    <property type="entry name" value="DUF218"/>
</dbReference>
<dbReference type="CDD" id="cd06259">
    <property type="entry name" value="YdcF-like"/>
    <property type="match status" value="1"/>
</dbReference>
<feature type="transmembrane region" description="Helical" evidence="1">
    <location>
        <begin position="43"/>
        <end position="64"/>
    </location>
</feature>
<sequence length="271" mass="30590">MQDFLFALSKILWFPARPGHFALIVGFVGLVMVWRGRRLGRWLILASLGFFLMLVATPVHQWMLLPLENRFARPAEAPAHVDGIIVLGGAVDQNITEARRIPSLNGAAERMTEGVILARRYPNARLVFSGGQGSFVHGAMTEADVARELWTAMGIPPDRVVYEDAARNTHENAVLTYRLLNPRPDQTWLLVTSASHMPRSVAVFRAAGWRGIVPWPVNYRTGTTWQSWYDAPFPERLGQFEWAFREWIGLVAYRLMGRTDSVLPAREAPSR</sequence>
<reference evidence="3 4" key="1">
    <citation type="journal article" date="2016" name="Microbes Environ.">
        <title>Phylogenetically diverse aerobic anoxygenic phototrophic bacteria isolated from epilithic biofilms in Tama river, Japan.</title>
        <authorList>
            <person name="Hirose S."/>
            <person name="Matsuura K."/>
            <person name="Haruta S."/>
        </authorList>
    </citation>
    <scope>NUCLEOTIDE SEQUENCE [LARGE SCALE GENOMIC DNA]</scope>
    <source>
        <strain evidence="3 4">S08</strain>
    </source>
</reference>
<dbReference type="PANTHER" id="PTHR30336:SF4">
    <property type="entry name" value="ENVELOPE BIOGENESIS FACTOR ELYC"/>
    <property type="match status" value="1"/>
</dbReference>
<dbReference type="Proteomes" id="UP000831327">
    <property type="component" value="Chromosome"/>
</dbReference>
<dbReference type="InterPro" id="IPR051599">
    <property type="entry name" value="Cell_Envelope_Assoc"/>
</dbReference>
<feature type="transmembrane region" description="Helical" evidence="1">
    <location>
        <begin position="20"/>
        <end position="36"/>
    </location>
</feature>
<dbReference type="RefSeq" id="WP_244408091.1">
    <property type="nucleotide sequence ID" value="NZ_AP025637.1"/>
</dbReference>
<organism evidence="3 4">
    <name type="scientific">Roseomonas fluvialis</name>
    <dbReference type="NCBI Taxonomy" id="1750527"/>
    <lineage>
        <taxon>Bacteria</taxon>
        <taxon>Pseudomonadati</taxon>
        <taxon>Pseudomonadota</taxon>
        <taxon>Alphaproteobacteria</taxon>
        <taxon>Acetobacterales</taxon>
        <taxon>Roseomonadaceae</taxon>
        <taxon>Roseomonas</taxon>
    </lineage>
</organism>